<evidence type="ECO:0000313" key="3">
    <source>
        <dbReference type="WBParaSite" id="MhA1_Contig1298.frz3.gene3"/>
    </source>
</evidence>
<dbReference type="AlphaFoldDB" id="A0A1I8B391"/>
<keyword evidence="2" id="KW-1185">Reference proteome</keyword>
<organism evidence="2 3">
    <name type="scientific">Meloidogyne hapla</name>
    <name type="common">Root-knot nematode worm</name>
    <dbReference type="NCBI Taxonomy" id="6305"/>
    <lineage>
        <taxon>Eukaryota</taxon>
        <taxon>Metazoa</taxon>
        <taxon>Ecdysozoa</taxon>
        <taxon>Nematoda</taxon>
        <taxon>Chromadorea</taxon>
        <taxon>Rhabditida</taxon>
        <taxon>Tylenchina</taxon>
        <taxon>Tylenchomorpha</taxon>
        <taxon>Tylenchoidea</taxon>
        <taxon>Meloidogynidae</taxon>
        <taxon>Meloidogyninae</taxon>
        <taxon>Meloidogyne</taxon>
    </lineage>
</organism>
<evidence type="ECO:0000313" key="2">
    <source>
        <dbReference type="Proteomes" id="UP000095281"/>
    </source>
</evidence>
<dbReference type="WBParaSite" id="MhA1_Contig1298.frz3.gene3">
    <property type="protein sequence ID" value="MhA1_Contig1298.frz3.gene3"/>
    <property type="gene ID" value="MhA1_Contig1298.frz3.gene3"/>
</dbReference>
<name>A0A1I8B391_MELHA</name>
<dbReference type="Proteomes" id="UP000095281">
    <property type="component" value="Unplaced"/>
</dbReference>
<reference evidence="3" key="1">
    <citation type="submission" date="2016-11" db="UniProtKB">
        <authorList>
            <consortium name="WormBaseParasite"/>
        </authorList>
    </citation>
    <scope>IDENTIFICATION</scope>
</reference>
<sequence>MSEQKQQEEHKEESALLVENIMLTENMEKAKTIITKLTNNLGEAKKFSESVLELGEEAKKLDKKFTDDMSEAINFINDIMPQGTSGDEFIGECSFCGLKFKKEVLMKLHLKRCLKSNQNKRKMDEGGSSYPPPPICCKEQQMGRGRGPLNQRV</sequence>
<protein>
    <submittedName>
        <fullName evidence="3">C2H2-type domain-containing protein</fullName>
    </submittedName>
</protein>
<feature type="region of interest" description="Disordered" evidence="1">
    <location>
        <begin position="119"/>
        <end position="153"/>
    </location>
</feature>
<evidence type="ECO:0000256" key="1">
    <source>
        <dbReference type="SAM" id="MobiDB-lite"/>
    </source>
</evidence>
<accession>A0A1I8B391</accession>
<proteinExistence type="predicted"/>